<protein>
    <submittedName>
        <fullName evidence="2">L-lactate dehydrogenase complex protein LldG</fullName>
    </submittedName>
</protein>
<name>A0A1G7N4Q6_CHIFI</name>
<dbReference type="PANTHER" id="PTHR43682:SF1">
    <property type="entry name" value="LACTATE UTILIZATION PROTEIN C"/>
    <property type="match status" value="1"/>
</dbReference>
<dbReference type="InterPro" id="IPR037171">
    <property type="entry name" value="NagB/RpiA_transferase-like"/>
</dbReference>
<dbReference type="AlphaFoldDB" id="A0A1G7N4Q6"/>
<dbReference type="Gene3D" id="3.40.50.10420">
    <property type="entry name" value="NagB/RpiA/CoA transferase-like"/>
    <property type="match status" value="1"/>
</dbReference>
<dbReference type="InterPro" id="IPR003741">
    <property type="entry name" value="LUD_dom"/>
</dbReference>
<evidence type="ECO:0000313" key="2">
    <source>
        <dbReference type="EMBL" id="SDF68339.1"/>
    </source>
</evidence>
<dbReference type="Pfam" id="PF02589">
    <property type="entry name" value="LUD_dom"/>
    <property type="match status" value="1"/>
</dbReference>
<dbReference type="STRING" id="104663.SAMN04488121_102648"/>
<dbReference type="Proteomes" id="UP000199045">
    <property type="component" value="Unassembled WGS sequence"/>
</dbReference>
<dbReference type="InterPro" id="IPR024185">
    <property type="entry name" value="FTHF_cligase-like_sf"/>
</dbReference>
<dbReference type="EMBL" id="FNBN01000002">
    <property type="protein sequence ID" value="SDF68339.1"/>
    <property type="molecule type" value="Genomic_DNA"/>
</dbReference>
<evidence type="ECO:0000259" key="1">
    <source>
        <dbReference type="Pfam" id="PF02589"/>
    </source>
</evidence>
<dbReference type="SUPFAM" id="SSF100950">
    <property type="entry name" value="NagB/RpiA/CoA transferase-like"/>
    <property type="match status" value="1"/>
</dbReference>
<proteinExistence type="predicted"/>
<feature type="domain" description="LUD" evidence="1">
    <location>
        <begin position="56"/>
        <end position="193"/>
    </location>
</feature>
<dbReference type="OrthoDB" id="9794157at2"/>
<organism evidence="2 3">
    <name type="scientific">Chitinophaga filiformis</name>
    <name type="common">Myxococcus filiformis</name>
    <name type="synonym">Flexibacter filiformis</name>
    <dbReference type="NCBI Taxonomy" id="104663"/>
    <lineage>
        <taxon>Bacteria</taxon>
        <taxon>Pseudomonadati</taxon>
        <taxon>Bacteroidota</taxon>
        <taxon>Chitinophagia</taxon>
        <taxon>Chitinophagales</taxon>
        <taxon>Chitinophagaceae</taxon>
        <taxon>Chitinophaga</taxon>
    </lineage>
</organism>
<sequence>MSRESILAAIKKNQPEQQALPDLNAFRRTGPGDPAAFRKVIETLGGQVFEISSYAEIQPLIAEHQPDAQKIISLQESYLPGAMTEWETGDGGRQYEHVDLAIIPGQFGVAENGAIWITDVEIKERVLPFITQHLAIVVSSQDIVPTMHDAYAERIAQPGGGFGVFIAGPSKTADIEQSLVLGAHGAKSLTVFLYSPKA</sequence>
<reference evidence="3" key="1">
    <citation type="submission" date="2016-10" db="EMBL/GenBank/DDBJ databases">
        <authorList>
            <person name="Varghese N."/>
            <person name="Submissions S."/>
        </authorList>
    </citation>
    <scope>NUCLEOTIDE SEQUENCE [LARGE SCALE GENOMIC DNA]</scope>
    <source>
        <strain evidence="3">DSM 527</strain>
    </source>
</reference>
<accession>A0A1G7N4Q6</accession>
<evidence type="ECO:0000313" key="3">
    <source>
        <dbReference type="Proteomes" id="UP000199045"/>
    </source>
</evidence>
<dbReference type="PANTHER" id="PTHR43682">
    <property type="entry name" value="LACTATE UTILIZATION PROTEIN C"/>
    <property type="match status" value="1"/>
</dbReference>
<dbReference type="RefSeq" id="WP_089831177.1">
    <property type="nucleotide sequence ID" value="NZ_FNBN01000002.1"/>
</dbReference>
<gene>
    <name evidence="2" type="ORF">SAMN04488121_102648</name>
</gene>